<dbReference type="Gene3D" id="1.10.443.10">
    <property type="entry name" value="Intergrase catalytic core"/>
    <property type="match status" value="1"/>
</dbReference>
<gene>
    <name evidence="2" type="ORF">LRS13_08190</name>
</gene>
<name>A0ABY5PLD0_9ACTN</name>
<dbReference type="InterPro" id="IPR013762">
    <property type="entry name" value="Integrase-like_cat_sf"/>
</dbReference>
<keyword evidence="3" id="KW-1185">Reference proteome</keyword>
<evidence type="ECO:0000313" key="2">
    <source>
        <dbReference type="EMBL" id="UUY05484.1"/>
    </source>
</evidence>
<dbReference type="Proteomes" id="UP001058860">
    <property type="component" value="Chromosome"/>
</dbReference>
<evidence type="ECO:0000313" key="3">
    <source>
        <dbReference type="Proteomes" id="UP001058860"/>
    </source>
</evidence>
<dbReference type="EMBL" id="CP088295">
    <property type="protein sequence ID" value="UUY05484.1"/>
    <property type="molecule type" value="Genomic_DNA"/>
</dbReference>
<protein>
    <submittedName>
        <fullName evidence="2">Uncharacterized protein</fullName>
    </submittedName>
</protein>
<keyword evidence="1" id="KW-0233">DNA recombination</keyword>
<organism evidence="2 3">
    <name type="scientific">Svornostia abyssi</name>
    <dbReference type="NCBI Taxonomy" id="2898438"/>
    <lineage>
        <taxon>Bacteria</taxon>
        <taxon>Bacillati</taxon>
        <taxon>Actinomycetota</taxon>
        <taxon>Thermoleophilia</taxon>
        <taxon>Solirubrobacterales</taxon>
        <taxon>Baekduiaceae</taxon>
        <taxon>Svornostia</taxon>
    </lineage>
</organism>
<sequence>MAAAGAPLRTLQGWMGHKDCATTEKYAAFAPDDSQARVLAERAFGAREVVVGKRRPRSGEPDPTLQRVDPFRIVLKGFRRGGPH</sequence>
<dbReference type="InterPro" id="IPR011010">
    <property type="entry name" value="DNA_brk_join_enz"/>
</dbReference>
<reference evidence="3" key="1">
    <citation type="submission" date="2021-11" db="EMBL/GenBank/DDBJ databases">
        <title>Cultivation dependent microbiological survey of springs from the worlds oldest radium mine currently devoted to the extraction of radon-saturated water.</title>
        <authorList>
            <person name="Kapinusova G."/>
            <person name="Smrhova T."/>
            <person name="Strejcek M."/>
            <person name="Suman J."/>
            <person name="Jani K."/>
            <person name="Pajer P."/>
            <person name="Uhlik O."/>
        </authorList>
    </citation>
    <scope>NUCLEOTIDE SEQUENCE [LARGE SCALE GENOMIC DNA]</scope>
    <source>
        <strain evidence="3">J379</strain>
    </source>
</reference>
<accession>A0ABY5PLD0</accession>
<proteinExistence type="predicted"/>
<evidence type="ECO:0000256" key="1">
    <source>
        <dbReference type="ARBA" id="ARBA00023172"/>
    </source>
</evidence>
<dbReference type="SUPFAM" id="SSF56349">
    <property type="entry name" value="DNA breaking-rejoining enzymes"/>
    <property type="match status" value="1"/>
</dbReference>